<dbReference type="CDD" id="cd06261">
    <property type="entry name" value="TM_PBP2"/>
    <property type="match status" value="1"/>
</dbReference>
<evidence type="ECO:0000256" key="2">
    <source>
        <dbReference type="ARBA" id="ARBA00022448"/>
    </source>
</evidence>
<dbReference type="AlphaFoldDB" id="A0A939T5V5"/>
<organism evidence="9 10">
    <name type="scientific">Actinomadura barringtoniae</name>
    <dbReference type="NCBI Taxonomy" id="1427535"/>
    <lineage>
        <taxon>Bacteria</taxon>
        <taxon>Bacillati</taxon>
        <taxon>Actinomycetota</taxon>
        <taxon>Actinomycetes</taxon>
        <taxon>Streptosporangiales</taxon>
        <taxon>Thermomonosporaceae</taxon>
        <taxon>Actinomadura</taxon>
    </lineage>
</organism>
<evidence type="ECO:0000256" key="3">
    <source>
        <dbReference type="ARBA" id="ARBA00022475"/>
    </source>
</evidence>
<name>A0A939T5V5_9ACTN</name>
<evidence type="ECO:0000313" key="10">
    <source>
        <dbReference type="Proteomes" id="UP000669179"/>
    </source>
</evidence>
<evidence type="ECO:0000256" key="5">
    <source>
        <dbReference type="ARBA" id="ARBA00022989"/>
    </source>
</evidence>
<feature type="domain" description="ABC transmembrane type-1" evidence="8">
    <location>
        <begin position="60"/>
        <end position="244"/>
    </location>
</feature>
<dbReference type="PANTHER" id="PTHR30151:SF0">
    <property type="entry name" value="ABC TRANSPORTER PERMEASE PROTEIN MJ0413-RELATED"/>
    <property type="match status" value="1"/>
</dbReference>
<dbReference type="Pfam" id="PF00528">
    <property type="entry name" value="BPD_transp_1"/>
    <property type="match status" value="1"/>
</dbReference>
<comment type="similarity">
    <text evidence="7">Belongs to the binding-protein-dependent transport system permease family.</text>
</comment>
<dbReference type="PROSITE" id="PS50928">
    <property type="entry name" value="ABC_TM1"/>
    <property type="match status" value="1"/>
</dbReference>
<dbReference type="GO" id="GO:0055085">
    <property type="term" value="P:transmembrane transport"/>
    <property type="evidence" value="ECO:0007669"/>
    <property type="project" value="InterPro"/>
</dbReference>
<evidence type="ECO:0000256" key="6">
    <source>
        <dbReference type="ARBA" id="ARBA00023136"/>
    </source>
</evidence>
<keyword evidence="10" id="KW-1185">Reference proteome</keyword>
<sequence length="258" mass="27698">MKAPWTDRYRSPLLALADLAVFLLLWQLAVVQFGLVDRIFVSAPADVWAALRDLWSAGELQNALTTSAQSWVVGYVAGVVVGVALGLVIGAVRVVHRLAMPLLWSLWTTPLIALQPMLTVWFGYDSGPIIVLVFLSTFIPVALNTVVGSAGVGPSLLEAGRVFGGSRLALYRKVRLPWTVPYMIGGMRLAVPTSFIGLLVGEMVGSPSGVGALITNGTARFQTGQAFAGIVLYVAVSVALVRLIDLAERRVGRWREEA</sequence>
<dbReference type="SUPFAM" id="SSF161098">
    <property type="entry name" value="MetI-like"/>
    <property type="match status" value="1"/>
</dbReference>
<comment type="subcellular location">
    <subcellularLocation>
        <location evidence="1 7">Cell membrane</location>
        <topology evidence="1 7">Multi-pass membrane protein</topology>
    </subcellularLocation>
</comment>
<dbReference type="RefSeq" id="WP_208257868.1">
    <property type="nucleotide sequence ID" value="NZ_JAGEOJ010000009.1"/>
</dbReference>
<feature type="transmembrane region" description="Helical" evidence="7">
    <location>
        <begin position="73"/>
        <end position="95"/>
    </location>
</feature>
<feature type="transmembrane region" description="Helical" evidence="7">
    <location>
        <begin position="226"/>
        <end position="244"/>
    </location>
</feature>
<keyword evidence="3" id="KW-1003">Cell membrane</keyword>
<dbReference type="Proteomes" id="UP000669179">
    <property type="component" value="Unassembled WGS sequence"/>
</dbReference>
<dbReference type="EMBL" id="JAGEOJ010000009">
    <property type="protein sequence ID" value="MBO2449994.1"/>
    <property type="molecule type" value="Genomic_DNA"/>
</dbReference>
<dbReference type="InterPro" id="IPR000515">
    <property type="entry name" value="MetI-like"/>
</dbReference>
<dbReference type="PANTHER" id="PTHR30151">
    <property type="entry name" value="ALKANE SULFONATE ABC TRANSPORTER-RELATED, MEMBRANE SUBUNIT"/>
    <property type="match status" value="1"/>
</dbReference>
<dbReference type="InterPro" id="IPR035906">
    <property type="entry name" value="MetI-like_sf"/>
</dbReference>
<accession>A0A939T5V5</accession>
<keyword evidence="2 7" id="KW-0813">Transport</keyword>
<evidence type="ECO:0000259" key="8">
    <source>
        <dbReference type="PROSITE" id="PS50928"/>
    </source>
</evidence>
<comment type="caution">
    <text evidence="9">The sequence shown here is derived from an EMBL/GenBank/DDBJ whole genome shotgun (WGS) entry which is preliminary data.</text>
</comment>
<evidence type="ECO:0000313" key="9">
    <source>
        <dbReference type="EMBL" id="MBO2449994.1"/>
    </source>
</evidence>
<dbReference type="Gene3D" id="1.10.3720.10">
    <property type="entry name" value="MetI-like"/>
    <property type="match status" value="1"/>
</dbReference>
<keyword evidence="5 7" id="KW-1133">Transmembrane helix</keyword>
<feature type="transmembrane region" description="Helical" evidence="7">
    <location>
        <begin position="102"/>
        <end position="123"/>
    </location>
</feature>
<keyword evidence="4 7" id="KW-0812">Transmembrane</keyword>
<evidence type="ECO:0000256" key="7">
    <source>
        <dbReference type="RuleBase" id="RU363032"/>
    </source>
</evidence>
<feature type="transmembrane region" description="Helical" evidence="7">
    <location>
        <begin position="178"/>
        <end position="200"/>
    </location>
</feature>
<feature type="transmembrane region" description="Helical" evidence="7">
    <location>
        <begin position="129"/>
        <end position="157"/>
    </location>
</feature>
<evidence type="ECO:0000256" key="1">
    <source>
        <dbReference type="ARBA" id="ARBA00004651"/>
    </source>
</evidence>
<protein>
    <submittedName>
        <fullName evidence="9">ABC transporter permease</fullName>
    </submittedName>
</protein>
<reference evidence="9" key="1">
    <citation type="submission" date="2021-03" db="EMBL/GenBank/DDBJ databases">
        <authorList>
            <person name="Kanchanasin P."/>
            <person name="Saeng-In P."/>
            <person name="Phongsopitanun W."/>
            <person name="Yuki M."/>
            <person name="Kudo T."/>
            <person name="Ohkuma M."/>
            <person name="Tanasupawat S."/>
        </authorList>
    </citation>
    <scope>NUCLEOTIDE SEQUENCE</scope>
    <source>
        <strain evidence="9">GKU 128</strain>
    </source>
</reference>
<dbReference type="GO" id="GO:0005886">
    <property type="term" value="C:plasma membrane"/>
    <property type="evidence" value="ECO:0007669"/>
    <property type="project" value="UniProtKB-SubCell"/>
</dbReference>
<proteinExistence type="inferred from homology"/>
<evidence type="ECO:0000256" key="4">
    <source>
        <dbReference type="ARBA" id="ARBA00022692"/>
    </source>
</evidence>
<keyword evidence="6 7" id="KW-0472">Membrane</keyword>
<gene>
    <name evidence="9" type="ORF">J4573_23025</name>
</gene>